<sequence>MLEWLASLSGEVRVAIGMPFVLFVFYIGFKTADNMIGMYKNMHDKNKWSLFSLFSSSQLNDQGNYHRKETHKYGISLLLLMGILALLIHIFTE</sequence>
<dbReference type="RefSeq" id="WP_142892789.1">
    <property type="nucleotide sequence ID" value="NZ_ML660162.1"/>
</dbReference>
<dbReference type="AlphaFoldDB" id="A0A545UFN4"/>
<dbReference type="Proteomes" id="UP000315439">
    <property type="component" value="Unassembled WGS sequence"/>
</dbReference>
<dbReference type="EMBL" id="VIKS01000004">
    <property type="protein sequence ID" value="TQV88281.1"/>
    <property type="molecule type" value="Genomic_DNA"/>
</dbReference>
<feature type="transmembrane region" description="Helical" evidence="1">
    <location>
        <begin position="12"/>
        <end position="29"/>
    </location>
</feature>
<gene>
    <name evidence="2" type="ORF">FLL46_07065</name>
</gene>
<evidence type="ECO:0000313" key="3">
    <source>
        <dbReference type="Proteomes" id="UP000315439"/>
    </source>
</evidence>
<evidence type="ECO:0000313" key="2">
    <source>
        <dbReference type="EMBL" id="TQV88281.1"/>
    </source>
</evidence>
<proteinExistence type="predicted"/>
<feature type="transmembrane region" description="Helical" evidence="1">
    <location>
        <begin position="73"/>
        <end position="92"/>
    </location>
</feature>
<accession>A0A545UFN4</accession>
<comment type="caution">
    <text evidence="2">The sequence shown here is derived from an EMBL/GenBank/DDBJ whole genome shotgun (WGS) entry which is preliminary data.</text>
</comment>
<keyword evidence="3" id="KW-1185">Reference proteome</keyword>
<keyword evidence="1" id="KW-0812">Transmembrane</keyword>
<keyword evidence="1" id="KW-1133">Transmembrane helix</keyword>
<organism evidence="2 3">
    <name type="scientific">Aliikangiella coralliicola</name>
    <dbReference type="NCBI Taxonomy" id="2592383"/>
    <lineage>
        <taxon>Bacteria</taxon>
        <taxon>Pseudomonadati</taxon>
        <taxon>Pseudomonadota</taxon>
        <taxon>Gammaproteobacteria</taxon>
        <taxon>Oceanospirillales</taxon>
        <taxon>Pleioneaceae</taxon>
        <taxon>Aliikangiella</taxon>
    </lineage>
</organism>
<evidence type="ECO:0000256" key="1">
    <source>
        <dbReference type="SAM" id="Phobius"/>
    </source>
</evidence>
<protein>
    <recommendedName>
        <fullName evidence="4">DUF3899 domain-containing protein</fullName>
    </recommendedName>
</protein>
<evidence type="ECO:0008006" key="4">
    <source>
        <dbReference type="Google" id="ProtNLM"/>
    </source>
</evidence>
<name>A0A545UFN4_9GAMM</name>
<keyword evidence="1" id="KW-0472">Membrane</keyword>
<reference evidence="2 3" key="1">
    <citation type="submission" date="2019-07" db="EMBL/GenBank/DDBJ databases">
        <title>Draft genome for Aliikangiella sp. M105.</title>
        <authorList>
            <person name="Wang G."/>
        </authorList>
    </citation>
    <scope>NUCLEOTIDE SEQUENCE [LARGE SCALE GENOMIC DNA]</scope>
    <source>
        <strain evidence="2 3">M105</strain>
    </source>
</reference>